<feature type="compositionally biased region" description="Gly residues" evidence="6">
    <location>
        <begin position="1139"/>
        <end position="1155"/>
    </location>
</feature>
<comment type="caution">
    <text evidence="10">The sequence shown here is derived from an EMBL/GenBank/DDBJ whole genome shotgun (WGS) entry which is preliminary data.</text>
</comment>
<evidence type="ECO:0000256" key="4">
    <source>
        <dbReference type="ARBA" id="ARBA00023277"/>
    </source>
</evidence>
<dbReference type="InterPro" id="IPR014756">
    <property type="entry name" value="Ig_E-set"/>
</dbReference>
<dbReference type="InterPro" id="IPR005102">
    <property type="entry name" value="Carbo-bd_X2"/>
</dbReference>
<dbReference type="EMBL" id="BAAACX010000004">
    <property type="protein sequence ID" value="GAA0376211.1"/>
    <property type="molecule type" value="Genomic_DNA"/>
</dbReference>
<dbReference type="PROSITE" id="PS51272">
    <property type="entry name" value="SLH"/>
    <property type="match status" value="3"/>
</dbReference>
<reference evidence="11" key="1">
    <citation type="journal article" date="2019" name="Int. J. Syst. Evol. Microbiol.">
        <title>The Global Catalogue of Microorganisms (GCM) 10K type strain sequencing project: providing services to taxonomists for standard genome sequencing and annotation.</title>
        <authorList>
            <consortium name="The Broad Institute Genomics Platform"/>
            <consortium name="The Broad Institute Genome Sequencing Center for Infectious Disease"/>
            <person name="Wu L."/>
            <person name="Ma J."/>
        </authorList>
    </citation>
    <scope>NUCLEOTIDE SEQUENCE [LARGE SCALE GENOMIC DNA]</scope>
    <source>
        <strain evidence="11">JCM 12774</strain>
    </source>
</reference>
<dbReference type="InterPro" id="IPR013783">
    <property type="entry name" value="Ig-like_fold"/>
</dbReference>
<dbReference type="Pfam" id="PF12733">
    <property type="entry name" value="Cadherin-like"/>
    <property type="match status" value="1"/>
</dbReference>
<feature type="domain" description="SLH" evidence="9">
    <location>
        <begin position="1326"/>
        <end position="1386"/>
    </location>
</feature>
<dbReference type="Gene3D" id="2.60.40.4270">
    <property type="entry name" value="Listeria-Bacteroides repeat domain"/>
    <property type="match status" value="1"/>
</dbReference>
<dbReference type="InterPro" id="IPR003961">
    <property type="entry name" value="FN3_dom"/>
</dbReference>
<dbReference type="CDD" id="cd00063">
    <property type="entry name" value="FN3"/>
    <property type="match status" value="2"/>
</dbReference>
<dbReference type="InterPro" id="IPR036116">
    <property type="entry name" value="FN3_sf"/>
</dbReference>
<feature type="domain" description="Fibronectin type-III" evidence="8">
    <location>
        <begin position="952"/>
        <end position="1050"/>
    </location>
</feature>
<keyword evidence="4" id="KW-0119">Carbohydrate metabolism</keyword>
<evidence type="ECO:0000313" key="10">
    <source>
        <dbReference type="EMBL" id="GAA0376211.1"/>
    </source>
</evidence>
<comment type="subcellular location">
    <subcellularLocation>
        <location evidence="1">Cell envelope</location>
    </subcellularLocation>
</comment>
<feature type="domain" description="Fibronectin type-III" evidence="8">
    <location>
        <begin position="384"/>
        <end position="478"/>
    </location>
</feature>
<keyword evidence="7" id="KW-0812">Transmembrane</keyword>
<sequence>MKTGQRKLVKTIILAIVMISILFSDFPFYHQLAWAYDSSKNDVSANAYIIPAGDSVTLFAVSDRIGEPGVETGDKKDIPTHFDCYTCDPQIANEAFSYDPNKNVYTSIFTTTKPGPYELYVYFKEHTWDGSDWKLAPSYTYSFKTITIMVMPALPKPANPVNNSVSASQTSVSVGSSITITASGDRQSQAPVTVGDERYVPISWEADGVSGLFHDNGASSTATYTPTAIGFHFVMVEFGKQQWNAGQWTDVINGRDTKPILILVTEAPTYAIDQIADQTLTPLTEGYAPGTQETKSIDIRRAGTGDVANLAVNLSGVDADKFVIMPPTETTLTAATPTTNFTVKTIDGLGAGTYTAMGTVSATNMADATFTVRQVVNKSNILDAPQQLTAAGGDRQVTLNWHAVAGTVTYDVYQSEGTAAPADPTNWGLVQSHVTANTYAVTGLTNGTNYSFAVKAVDDAGNASDFSNAATATPIASSDGGFAGGNGTPQDPWLITTPEQLNAIRDNLPGHYKLGNDIDLTLETKDPLGQFYDGGRGWEPIGTESQRFTGTFDGGGHKIIGLSINRPSEAEIGLFGSVGSGGAVRNVGLQNGSVKGGDYTGGLVGYNVNGTVENTYSTVNVNGNEKVGGLIGQNDIRSMVKQSYAIGNVTGLYFVGGLVGRNDYESTVSQSYATGSVTGQNEVGGLVGRHYGTISYSYAIGRVTGSADVGGLVGRSFGPTIASSFYNGETTGQSGGGTSKTTAEMQTKATFTMAGWDFDHVWGMNSLINNGYPVLVPPYIITYDENGATEGSVPKDGRTYKPAESVTVQGNTGRLAREGYSFVGWSLTSDGIGTSYVEEDTFTMGSSNVTLFAKWIPNGMIDPTTGSFDKYTPADVITTLAVHGNALIGIRNDEKVLNENADYTVSGNTVTIKKEYLVTQPVGEAELTITFSAGPVKTLQITVTDTTPPPTAPPAPTGLQAAAGEGKVNLTWKAVEGAESYKVYTVEGADAPAESGKWTLINNHELIEPALLVDKLTAGKQYWFAVTAVRSGKESGFSEPASAMPYTIATEVVPPGDITVGKGIAMELLKNRFPEKVQVHARNLLSLDVNVDWDMGHTGYDPNQVGTYKVTGQLQLPAYVRNPQSLHVELSVIVLANTNGGGGSGGSGSGGTGSEGGRELSSNADLEELRVWDQDKKLELSPSFAAGTTSYTARTEARQVEIAVKPANSTARVMLKDTFFTDRTKVHLEEGDNKLVLVVQAENGSKKEYTLTIRRETPKPSEPVIHFTDIAGHWAESDIKRAAAKGIVSGYPDGAFKPNDPVTRAEFTVMLVGALKLEGQGATLTFADQNQIGEWAKQAVARAVHSGMINGYTDGSFRPNDPVTRSEMAVMIARALKLQSNAHTSTGFADDEAIPPWAKGAVEAIHTLGIVDGRGQNRFVPHETATRAEATIMLLRNARTQGRLIMG</sequence>
<keyword evidence="5" id="KW-0624">Polysaccharide degradation</keyword>
<feature type="region of interest" description="Disordered" evidence="6">
    <location>
        <begin position="1139"/>
        <end position="1163"/>
    </location>
</feature>
<protein>
    <submittedName>
        <fullName evidence="10">Uncharacterized protein</fullName>
    </submittedName>
</protein>
<dbReference type="Proteomes" id="UP001500340">
    <property type="component" value="Unassembled WGS sequence"/>
</dbReference>
<dbReference type="Gene3D" id="2.160.20.110">
    <property type="match status" value="1"/>
</dbReference>
<dbReference type="InterPro" id="IPR011493">
    <property type="entry name" value="GLUG"/>
</dbReference>
<dbReference type="InterPro" id="IPR042229">
    <property type="entry name" value="Listeria/Bacterioides_rpt_sf"/>
</dbReference>
<keyword evidence="2" id="KW-0732">Signal</keyword>
<dbReference type="SMART" id="SM00060">
    <property type="entry name" value="FN3"/>
    <property type="match status" value="2"/>
</dbReference>
<feature type="transmembrane region" description="Helical" evidence="7">
    <location>
        <begin position="12"/>
        <end position="30"/>
    </location>
</feature>
<evidence type="ECO:0000256" key="3">
    <source>
        <dbReference type="ARBA" id="ARBA00023001"/>
    </source>
</evidence>
<keyword evidence="3" id="KW-0136">Cellulose degradation</keyword>
<feature type="domain" description="SLH" evidence="9">
    <location>
        <begin position="1262"/>
        <end position="1325"/>
    </location>
</feature>
<gene>
    <name evidence="10" type="ORF">GCM10008933_04260</name>
</gene>
<dbReference type="Pfam" id="PF00041">
    <property type="entry name" value="fn3"/>
    <property type="match status" value="1"/>
</dbReference>
<dbReference type="NCBIfam" id="TIGR02543">
    <property type="entry name" value="List_Bact_rpt"/>
    <property type="match status" value="1"/>
</dbReference>
<dbReference type="Pfam" id="PF00395">
    <property type="entry name" value="SLH"/>
    <property type="match status" value="3"/>
</dbReference>
<evidence type="ECO:0000259" key="9">
    <source>
        <dbReference type="PROSITE" id="PS51272"/>
    </source>
</evidence>
<evidence type="ECO:0000256" key="1">
    <source>
        <dbReference type="ARBA" id="ARBA00004196"/>
    </source>
</evidence>
<dbReference type="Pfam" id="PF03442">
    <property type="entry name" value="CBM_X2"/>
    <property type="match status" value="1"/>
</dbReference>
<evidence type="ECO:0000256" key="7">
    <source>
        <dbReference type="SAM" id="Phobius"/>
    </source>
</evidence>
<dbReference type="PANTHER" id="PTHR43308:SF5">
    <property type="entry name" value="S-LAYER PROTEIN _ PEPTIDOGLYCAN ENDO-BETA-N-ACETYLGLUCOSAMINIDASE"/>
    <property type="match status" value="1"/>
</dbReference>
<keyword evidence="7" id="KW-0472">Membrane</keyword>
<evidence type="ECO:0000256" key="5">
    <source>
        <dbReference type="ARBA" id="ARBA00023326"/>
    </source>
</evidence>
<dbReference type="Pfam" id="PF07581">
    <property type="entry name" value="Glug"/>
    <property type="match status" value="2"/>
</dbReference>
<keyword evidence="7" id="KW-1133">Transmembrane helix</keyword>
<evidence type="ECO:0000259" key="8">
    <source>
        <dbReference type="PROSITE" id="PS50853"/>
    </source>
</evidence>
<evidence type="ECO:0000313" key="11">
    <source>
        <dbReference type="Proteomes" id="UP001500340"/>
    </source>
</evidence>
<dbReference type="PANTHER" id="PTHR43308">
    <property type="entry name" value="OUTER MEMBRANE PROTEIN ALPHA-RELATED"/>
    <property type="match status" value="1"/>
</dbReference>
<dbReference type="SUPFAM" id="SSF81296">
    <property type="entry name" value="E set domains"/>
    <property type="match status" value="1"/>
</dbReference>
<evidence type="ECO:0000256" key="6">
    <source>
        <dbReference type="SAM" id="MobiDB-lite"/>
    </source>
</evidence>
<keyword evidence="11" id="KW-1185">Reference proteome</keyword>
<dbReference type="InterPro" id="IPR051465">
    <property type="entry name" value="Cell_Envelope_Struct_Comp"/>
</dbReference>
<dbReference type="Gene3D" id="2.60.40.10">
    <property type="entry name" value="Immunoglobulins"/>
    <property type="match status" value="3"/>
</dbReference>
<dbReference type="SUPFAM" id="SSF49265">
    <property type="entry name" value="Fibronectin type III"/>
    <property type="match status" value="1"/>
</dbReference>
<dbReference type="InterPro" id="IPR001119">
    <property type="entry name" value="SLH_dom"/>
</dbReference>
<name>A0ABP3HPG9_9BACL</name>
<dbReference type="Pfam" id="PF09479">
    <property type="entry name" value="Flg_new"/>
    <property type="match status" value="1"/>
</dbReference>
<evidence type="ECO:0000256" key="2">
    <source>
        <dbReference type="ARBA" id="ARBA00022729"/>
    </source>
</evidence>
<proteinExistence type="predicted"/>
<accession>A0ABP3HPG9</accession>
<feature type="domain" description="SLH" evidence="9">
    <location>
        <begin position="1388"/>
        <end position="1447"/>
    </location>
</feature>
<dbReference type="PROSITE" id="PS50853">
    <property type="entry name" value="FN3"/>
    <property type="match status" value="2"/>
</dbReference>
<dbReference type="InterPro" id="IPR025883">
    <property type="entry name" value="Cadherin-like_domain"/>
</dbReference>
<organism evidence="10 11">
    <name type="scientific">Paenibacillus motobuensis</name>
    <dbReference type="NCBI Taxonomy" id="295324"/>
    <lineage>
        <taxon>Bacteria</taxon>
        <taxon>Bacillati</taxon>
        <taxon>Bacillota</taxon>
        <taxon>Bacilli</taxon>
        <taxon>Bacillales</taxon>
        <taxon>Paenibacillaceae</taxon>
        <taxon>Paenibacillus</taxon>
    </lineage>
</organism>
<dbReference type="InterPro" id="IPR013378">
    <property type="entry name" value="InlB-like_B-rpt"/>
</dbReference>
<dbReference type="RefSeq" id="WP_343856886.1">
    <property type="nucleotide sequence ID" value="NZ_BAAACX010000004.1"/>
</dbReference>